<evidence type="ECO:0000256" key="5">
    <source>
        <dbReference type="ARBA" id="ARBA00024029"/>
    </source>
</evidence>
<dbReference type="PANTHER" id="PTHR35005">
    <property type="entry name" value="3-DEHYDRO-SCYLLO-INOSOSE HYDROLASE"/>
    <property type="match status" value="1"/>
</dbReference>
<evidence type="ECO:0000256" key="4">
    <source>
        <dbReference type="ARBA" id="ARBA00022833"/>
    </source>
</evidence>
<dbReference type="SUPFAM" id="SSF102215">
    <property type="entry name" value="Creatininase"/>
    <property type="match status" value="1"/>
</dbReference>
<dbReference type="EMBL" id="JXAL01000033">
    <property type="protein sequence ID" value="KIL34361.1"/>
    <property type="molecule type" value="Genomic_DNA"/>
</dbReference>
<dbReference type="RefSeq" id="WP_041067352.1">
    <property type="nucleotide sequence ID" value="NZ_JXAL01000033.1"/>
</dbReference>
<evidence type="ECO:0000256" key="1">
    <source>
        <dbReference type="ARBA" id="ARBA00001947"/>
    </source>
</evidence>
<comment type="similarity">
    <text evidence="5">Belongs to the creatininase superfamily.</text>
</comment>
<name>A0ABR4ZZW3_9BACL</name>
<dbReference type="Pfam" id="PF02633">
    <property type="entry name" value="Creatininase"/>
    <property type="match status" value="1"/>
</dbReference>
<evidence type="ECO:0000313" key="7">
    <source>
        <dbReference type="Proteomes" id="UP000054526"/>
    </source>
</evidence>
<reference evidence="6 7" key="1">
    <citation type="submission" date="2014-12" db="EMBL/GenBank/DDBJ databases">
        <title>Draft genome sequence of Cohnella kolymensis strain B-2846.</title>
        <authorList>
            <person name="Karlyshev A.V."/>
            <person name="Kudryashova E.B."/>
        </authorList>
    </citation>
    <scope>NUCLEOTIDE SEQUENCE [LARGE SCALE GENOMIC DNA]</scope>
    <source>
        <strain evidence="6 7">VKM B-2846</strain>
    </source>
</reference>
<sequence>MFSYKNTTSELSESGTETAIIPVGATEQFGPFLPMHLDSLIAEKYAEAYGKALNAYVLPVLPFNTSEEHAGFKGTVTVSPNVLTAMLEEIMINLSRQGFKKFVLCSGHGGSYWEAAFIKHFNYKYSDLLLIHAHHNHQAWEKAMAAAQFDELNELHGGLLSVCTALWLCPELVHLEPMGSDIPIESRKYADFMGWEKLTSDGCWGHYEPGIHTPEELAEKGKIFWTSFIDNKCAGLKEVLEESYRLKNLTRKRNPYHE</sequence>
<dbReference type="InterPro" id="IPR024087">
    <property type="entry name" value="Creatininase-like_sf"/>
</dbReference>
<evidence type="ECO:0000313" key="6">
    <source>
        <dbReference type="EMBL" id="KIL34361.1"/>
    </source>
</evidence>
<gene>
    <name evidence="6" type="ORF">SD71_20230</name>
</gene>
<keyword evidence="2" id="KW-0479">Metal-binding</keyword>
<organism evidence="6 7">
    <name type="scientific">Cohnella kolymensis</name>
    <dbReference type="NCBI Taxonomy" id="1590652"/>
    <lineage>
        <taxon>Bacteria</taxon>
        <taxon>Bacillati</taxon>
        <taxon>Bacillota</taxon>
        <taxon>Bacilli</taxon>
        <taxon>Bacillales</taxon>
        <taxon>Paenibacillaceae</taxon>
        <taxon>Cohnella</taxon>
    </lineage>
</organism>
<protein>
    <submittedName>
        <fullName evidence="6">Creatininase</fullName>
    </submittedName>
</protein>
<evidence type="ECO:0000256" key="3">
    <source>
        <dbReference type="ARBA" id="ARBA00022801"/>
    </source>
</evidence>
<keyword evidence="3" id="KW-0378">Hydrolase</keyword>
<keyword evidence="4" id="KW-0862">Zinc</keyword>
<dbReference type="InterPro" id="IPR003785">
    <property type="entry name" value="Creatininase/forma_Hydrolase"/>
</dbReference>
<dbReference type="Proteomes" id="UP000054526">
    <property type="component" value="Unassembled WGS sequence"/>
</dbReference>
<dbReference type="Gene3D" id="3.40.50.10310">
    <property type="entry name" value="Creatininase"/>
    <property type="match status" value="1"/>
</dbReference>
<evidence type="ECO:0000256" key="2">
    <source>
        <dbReference type="ARBA" id="ARBA00022723"/>
    </source>
</evidence>
<comment type="cofactor">
    <cofactor evidence="1">
        <name>Zn(2+)</name>
        <dbReference type="ChEBI" id="CHEBI:29105"/>
    </cofactor>
</comment>
<keyword evidence="7" id="KW-1185">Reference proteome</keyword>
<accession>A0ABR4ZZW3</accession>
<dbReference type="PANTHER" id="PTHR35005:SF1">
    <property type="entry name" value="2-AMINO-5-FORMYLAMINO-6-RIBOSYLAMINOPYRIMIDIN-4(3H)-ONE 5'-MONOPHOSPHATE DEFORMYLASE"/>
    <property type="match status" value="1"/>
</dbReference>
<proteinExistence type="inferred from homology"/>
<comment type="caution">
    <text evidence="6">The sequence shown here is derived from an EMBL/GenBank/DDBJ whole genome shotgun (WGS) entry which is preliminary data.</text>
</comment>